<dbReference type="Pfam" id="PF18911">
    <property type="entry name" value="PKD_4"/>
    <property type="match status" value="1"/>
</dbReference>
<dbReference type="CDD" id="cd12215">
    <property type="entry name" value="ChiC_BD"/>
    <property type="match status" value="1"/>
</dbReference>
<name>M0B514_9EURY</name>
<dbReference type="RefSeq" id="WP_006165990.1">
    <property type="nucleotide sequence ID" value="NZ_AOIN01000023.1"/>
</dbReference>
<protein>
    <submittedName>
        <fullName evidence="4">PKD domain containing protein</fullName>
    </submittedName>
</protein>
<dbReference type="SUPFAM" id="SSF49299">
    <property type="entry name" value="PKD domain"/>
    <property type="match status" value="1"/>
</dbReference>
<dbReference type="PANTHER" id="PTHR42976">
    <property type="entry name" value="BIFUNCTIONAL CHITINASE/LYSOZYME-RELATED"/>
    <property type="match status" value="1"/>
</dbReference>
<dbReference type="PROSITE" id="PS51318">
    <property type="entry name" value="TAT"/>
    <property type="match status" value="1"/>
</dbReference>
<feature type="domain" description="PKD" evidence="2">
    <location>
        <begin position="86"/>
        <end position="164"/>
    </location>
</feature>
<dbReference type="InterPro" id="IPR001223">
    <property type="entry name" value="Glyco_hydro18_cat"/>
</dbReference>
<dbReference type="InterPro" id="IPR052750">
    <property type="entry name" value="GH18_Chitinase"/>
</dbReference>
<dbReference type="InterPro" id="IPR035986">
    <property type="entry name" value="PKD_dom_sf"/>
</dbReference>
<dbReference type="InterPro" id="IPR000601">
    <property type="entry name" value="PKD_dom"/>
</dbReference>
<dbReference type="STRING" id="1227492.C482_03056"/>
<dbReference type="SMART" id="SM00495">
    <property type="entry name" value="ChtBD3"/>
    <property type="match status" value="1"/>
</dbReference>
<dbReference type="Pfam" id="PF02839">
    <property type="entry name" value="CBM_5_12"/>
    <property type="match status" value="1"/>
</dbReference>
<dbReference type="Gene3D" id="2.10.10.20">
    <property type="entry name" value="Carbohydrate-binding module superfamily 5/12"/>
    <property type="match status" value="1"/>
</dbReference>
<dbReference type="GO" id="GO:0005975">
    <property type="term" value="P:carbohydrate metabolic process"/>
    <property type="evidence" value="ECO:0007669"/>
    <property type="project" value="InterPro"/>
</dbReference>
<gene>
    <name evidence="4" type="ORF">C482_03056</name>
</gene>
<keyword evidence="5" id="KW-1185">Reference proteome</keyword>
<dbReference type="AlphaFoldDB" id="M0B514"/>
<dbReference type="PROSITE" id="PS51910">
    <property type="entry name" value="GH18_2"/>
    <property type="match status" value="1"/>
</dbReference>
<dbReference type="PANTHER" id="PTHR42976:SF1">
    <property type="entry name" value="GH18 DOMAIN-CONTAINING PROTEIN-RELATED"/>
    <property type="match status" value="1"/>
</dbReference>
<dbReference type="InterPro" id="IPR003610">
    <property type="entry name" value="CBM5/12"/>
</dbReference>
<accession>M0B514</accession>
<sequence>MKRTRRDVLRNASALSAIVAGVSVGAATSTTANEYPEWDPDTVYTSGDRAVYDGFVWEAQWWTQGDEPGESEWGPWERIGEYDPGPQASIIPSTTTPDPGEEVTFDATESTGALESYDWEFGDGTTANGEVVTTTYDADGEYTVSLTVTDTDGNTGSAQTAIYVGDAEPPTPAGVYTPYQGTWYDIVDGTLGRSTDRVIMSFIGDPSRDGEVSPAWLANCTNRECEGESLETYADEIATLQDNGIEVGLSIGGWQSPMVARDADDPDELADTYATLLDTFDATHLDIDDENAQDPDRPDDLHEIRNEALAILTDERPEVTVGFTVSATPDGIVSTGESPGKVFIEDAVEKGLELDYVQPMTMHFDGQPENFETITSALEGTVEFLGDVYPEKSVDERWAMVGVTPYLGEITTDVASDLVDFANEKGMYSIAPWVLGDDDDGAFSDIFYAFEDGGDA</sequence>
<organism evidence="4 5">
    <name type="scientific">Natrialba chahannaoensis JCM 10990</name>
    <dbReference type="NCBI Taxonomy" id="1227492"/>
    <lineage>
        <taxon>Archaea</taxon>
        <taxon>Methanobacteriati</taxon>
        <taxon>Methanobacteriota</taxon>
        <taxon>Stenosarchaea group</taxon>
        <taxon>Halobacteria</taxon>
        <taxon>Halobacteriales</taxon>
        <taxon>Natrialbaceae</taxon>
        <taxon>Natrialba</taxon>
    </lineage>
</organism>
<dbReference type="Gene3D" id="2.60.40.10">
    <property type="entry name" value="Immunoglobulins"/>
    <property type="match status" value="1"/>
</dbReference>
<dbReference type="OrthoDB" id="8638at2157"/>
<dbReference type="CDD" id="cd00146">
    <property type="entry name" value="PKD"/>
    <property type="match status" value="1"/>
</dbReference>
<dbReference type="GO" id="GO:0005576">
    <property type="term" value="C:extracellular region"/>
    <property type="evidence" value="ECO:0007669"/>
    <property type="project" value="InterPro"/>
</dbReference>
<dbReference type="Gene3D" id="3.20.20.80">
    <property type="entry name" value="Glycosidases"/>
    <property type="match status" value="1"/>
</dbReference>
<reference evidence="4 5" key="1">
    <citation type="journal article" date="2014" name="PLoS Genet.">
        <title>Phylogenetically driven sequencing of extremely halophilic archaea reveals strategies for static and dynamic osmo-response.</title>
        <authorList>
            <person name="Becker E.A."/>
            <person name="Seitzer P.M."/>
            <person name="Tritt A."/>
            <person name="Larsen D."/>
            <person name="Krusor M."/>
            <person name="Yao A.I."/>
            <person name="Wu D."/>
            <person name="Madern D."/>
            <person name="Eisen J.A."/>
            <person name="Darling A.E."/>
            <person name="Facciotti M.T."/>
        </authorList>
    </citation>
    <scope>NUCLEOTIDE SEQUENCE [LARGE SCALE GENOMIC DNA]</scope>
    <source>
        <strain evidence="4 5">JCM 10990</strain>
    </source>
</reference>
<dbReference type="GO" id="GO:0030246">
    <property type="term" value="F:carbohydrate binding"/>
    <property type="evidence" value="ECO:0007669"/>
    <property type="project" value="InterPro"/>
</dbReference>
<keyword evidence="1" id="KW-0378">Hydrolase</keyword>
<dbReference type="EMBL" id="AOIN01000023">
    <property type="protein sequence ID" value="ELZ04739.1"/>
    <property type="molecule type" value="Genomic_DNA"/>
</dbReference>
<dbReference type="Pfam" id="PF00704">
    <property type="entry name" value="Glyco_hydro_18"/>
    <property type="match status" value="1"/>
</dbReference>
<proteinExistence type="predicted"/>
<dbReference type="Proteomes" id="UP000011693">
    <property type="component" value="Unassembled WGS sequence"/>
</dbReference>
<dbReference type="SMART" id="SM00089">
    <property type="entry name" value="PKD"/>
    <property type="match status" value="1"/>
</dbReference>
<dbReference type="InterPro" id="IPR036573">
    <property type="entry name" value="CBM_sf_5/12"/>
</dbReference>
<evidence type="ECO:0000313" key="4">
    <source>
        <dbReference type="EMBL" id="ELZ04739.1"/>
    </source>
</evidence>
<comment type="caution">
    <text evidence="4">The sequence shown here is derived from an EMBL/GenBank/DDBJ whole genome shotgun (WGS) entry which is preliminary data.</text>
</comment>
<dbReference type="PROSITE" id="PS50093">
    <property type="entry name" value="PKD"/>
    <property type="match status" value="1"/>
</dbReference>
<evidence type="ECO:0000259" key="3">
    <source>
        <dbReference type="PROSITE" id="PS51910"/>
    </source>
</evidence>
<dbReference type="GO" id="GO:0004553">
    <property type="term" value="F:hydrolase activity, hydrolyzing O-glycosyl compounds"/>
    <property type="evidence" value="ECO:0007669"/>
    <property type="project" value="InterPro"/>
</dbReference>
<feature type="domain" description="GH18" evidence="3">
    <location>
        <begin position="170"/>
        <end position="456"/>
    </location>
</feature>
<evidence type="ECO:0000259" key="2">
    <source>
        <dbReference type="PROSITE" id="PS50093"/>
    </source>
</evidence>
<dbReference type="InterPro" id="IPR013783">
    <property type="entry name" value="Ig-like_fold"/>
</dbReference>
<evidence type="ECO:0000256" key="1">
    <source>
        <dbReference type="ARBA" id="ARBA00022801"/>
    </source>
</evidence>
<dbReference type="SUPFAM" id="SSF51055">
    <property type="entry name" value="Carbohydrate binding domain"/>
    <property type="match status" value="1"/>
</dbReference>
<dbReference type="SUPFAM" id="SSF51445">
    <property type="entry name" value="(Trans)glycosidases"/>
    <property type="match status" value="1"/>
</dbReference>
<evidence type="ECO:0000313" key="5">
    <source>
        <dbReference type="Proteomes" id="UP000011693"/>
    </source>
</evidence>
<dbReference type="InterPro" id="IPR017853">
    <property type="entry name" value="GH"/>
</dbReference>
<dbReference type="PATRIC" id="fig|1227492.4.peg.590"/>
<dbReference type="InterPro" id="IPR022409">
    <property type="entry name" value="PKD/Chitinase_dom"/>
</dbReference>
<dbReference type="InterPro" id="IPR006311">
    <property type="entry name" value="TAT_signal"/>
</dbReference>